<dbReference type="Proteomes" id="UP001365781">
    <property type="component" value="Unassembled WGS sequence"/>
</dbReference>
<name>A0ABU8GH51_9ACTN</name>
<accession>A0ABU8GH51</accession>
<evidence type="ECO:0000313" key="1">
    <source>
        <dbReference type="EMBL" id="MEI5612502.1"/>
    </source>
</evidence>
<organism evidence="1 2">
    <name type="scientific">Streptomyces brasiliscabiei</name>
    <dbReference type="NCBI Taxonomy" id="2736302"/>
    <lineage>
        <taxon>Bacteria</taxon>
        <taxon>Bacillati</taxon>
        <taxon>Actinomycetota</taxon>
        <taxon>Actinomycetes</taxon>
        <taxon>Kitasatosporales</taxon>
        <taxon>Streptomycetaceae</taxon>
        <taxon>Streptomyces</taxon>
    </lineage>
</organism>
<keyword evidence="2" id="KW-1185">Reference proteome</keyword>
<proteinExistence type="predicted"/>
<reference evidence="1 2" key="1">
    <citation type="submission" date="2024-03" db="EMBL/GenBank/DDBJ databases">
        <title>First Report of Pectobacterium brasiliscabiei causing potato scab in china.</title>
        <authorList>
            <person name="Handique U."/>
        </authorList>
    </citation>
    <scope>NUCLEOTIDE SEQUENCE [LARGE SCALE GENOMIC DNA]</scope>
    <source>
        <strain evidence="1 2">ZRIMU1503</strain>
    </source>
</reference>
<evidence type="ECO:0000313" key="2">
    <source>
        <dbReference type="Proteomes" id="UP001365781"/>
    </source>
</evidence>
<dbReference type="EMBL" id="JBBAYM010000017">
    <property type="protein sequence ID" value="MEI5612502.1"/>
    <property type="molecule type" value="Genomic_DNA"/>
</dbReference>
<dbReference type="RefSeq" id="WP_336558349.1">
    <property type="nucleotide sequence ID" value="NZ_JBBAYL010000008.1"/>
</dbReference>
<protein>
    <submittedName>
        <fullName evidence="1">Uncharacterized protein</fullName>
    </submittedName>
</protein>
<gene>
    <name evidence="1" type="ORF">WB403_25420</name>
</gene>
<sequence>MEQTSLRDQLGEALIAAAAVPHTMPVEIHGQAGTLTDAVLPVARRAAETAARTAIEQAATLFEDRGRALLDGGLTDCAEVAKLLREFAALPADTAAAVVQLGALPVPAAPSEYLYCGADLGRNEYPFTCERRIGHDGKCGPNRDTQVGEG</sequence>
<comment type="caution">
    <text evidence="1">The sequence shown here is derived from an EMBL/GenBank/DDBJ whole genome shotgun (WGS) entry which is preliminary data.</text>
</comment>